<evidence type="ECO:0000256" key="6">
    <source>
        <dbReference type="ARBA" id="ARBA00023136"/>
    </source>
</evidence>
<dbReference type="Proteomes" id="UP000594261">
    <property type="component" value="Chromosome 3"/>
</dbReference>
<accession>A0A7N2L7G9</accession>
<evidence type="ECO:0000256" key="1">
    <source>
        <dbReference type="ARBA" id="ARBA00004141"/>
    </source>
</evidence>
<keyword evidence="3" id="KW-0677">Repeat</keyword>
<proteinExistence type="predicted"/>
<evidence type="ECO:0000313" key="10">
    <source>
        <dbReference type="EnsemblPlants" id="QL03p027829:mrna:CDS:1"/>
    </source>
</evidence>
<feature type="transmembrane region" description="Helical" evidence="8">
    <location>
        <begin position="121"/>
        <end position="142"/>
    </location>
</feature>
<reference evidence="10 11" key="1">
    <citation type="journal article" date="2016" name="G3 (Bethesda)">
        <title>First Draft Assembly and Annotation of the Genome of a California Endemic Oak Quercus lobata Nee (Fagaceae).</title>
        <authorList>
            <person name="Sork V.L."/>
            <person name="Fitz-Gibbon S.T."/>
            <person name="Puiu D."/>
            <person name="Crepeau M."/>
            <person name="Gugger P.F."/>
            <person name="Sherman R."/>
            <person name="Stevens K."/>
            <person name="Langley C.H."/>
            <person name="Pellegrini M."/>
            <person name="Salzberg S.L."/>
        </authorList>
    </citation>
    <scope>NUCLEOTIDE SEQUENCE [LARGE SCALE GENOMIC DNA]</scope>
    <source>
        <strain evidence="10 11">cv. SW786</strain>
    </source>
</reference>
<dbReference type="InParanoid" id="A0A7N2L7G9"/>
<feature type="region of interest" description="Disordered" evidence="7">
    <location>
        <begin position="1"/>
        <end position="59"/>
    </location>
</feature>
<feature type="compositionally biased region" description="Basic and acidic residues" evidence="7">
    <location>
        <begin position="46"/>
        <end position="59"/>
    </location>
</feature>
<dbReference type="EMBL" id="LRBV02000003">
    <property type="status" value="NOT_ANNOTATED_CDS"/>
    <property type="molecule type" value="Genomic_DNA"/>
</dbReference>
<protein>
    <recommendedName>
        <fullName evidence="9">PGG domain-containing protein</fullName>
    </recommendedName>
</protein>
<feature type="transmembrane region" description="Helical" evidence="8">
    <location>
        <begin position="80"/>
        <end position="101"/>
    </location>
</feature>
<evidence type="ECO:0000256" key="5">
    <source>
        <dbReference type="ARBA" id="ARBA00023043"/>
    </source>
</evidence>
<dbReference type="AlphaFoldDB" id="A0A7N2L7G9"/>
<dbReference type="PANTHER" id="PTHR24186:SF50">
    <property type="entry name" value="ANKYRIN REPEAT-CONTAINING PROTEIN ITN1-LIKE ISOFORM X1"/>
    <property type="match status" value="1"/>
</dbReference>
<dbReference type="Gramene" id="QL03p027829:mrna">
    <property type="protein sequence ID" value="QL03p027829:mrna:CDS:1"/>
    <property type="gene ID" value="QL03p027829"/>
</dbReference>
<dbReference type="PANTHER" id="PTHR24186">
    <property type="entry name" value="PROTEIN PHOSPHATASE 1 REGULATORY SUBUNIT"/>
    <property type="match status" value="1"/>
</dbReference>
<keyword evidence="6 8" id="KW-0472">Membrane</keyword>
<evidence type="ECO:0000256" key="2">
    <source>
        <dbReference type="ARBA" id="ARBA00022692"/>
    </source>
</evidence>
<keyword evidence="11" id="KW-1185">Reference proteome</keyword>
<evidence type="ECO:0000256" key="3">
    <source>
        <dbReference type="ARBA" id="ARBA00022737"/>
    </source>
</evidence>
<dbReference type="InterPro" id="IPR026961">
    <property type="entry name" value="PGG_dom"/>
</dbReference>
<dbReference type="Pfam" id="PF13962">
    <property type="entry name" value="PGG"/>
    <property type="match status" value="1"/>
</dbReference>
<feature type="compositionally biased region" description="Basic and acidic residues" evidence="7">
    <location>
        <begin position="10"/>
        <end position="21"/>
    </location>
</feature>
<keyword evidence="4 8" id="KW-1133">Transmembrane helix</keyword>
<evidence type="ECO:0000256" key="7">
    <source>
        <dbReference type="SAM" id="MobiDB-lite"/>
    </source>
</evidence>
<reference evidence="10" key="2">
    <citation type="submission" date="2021-01" db="UniProtKB">
        <authorList>
            <consortium name="EnsemblPlants"/>
        </authorList>
    </citation>
    <scope>IDENTIFICATION</scope>
</reference>
<keyword evidence="2 8" id="KW-0812">Transmembrane</keyword>
<name>A0A7N2L7G9_QUELO</name>
<evidence type="ECO:0000256" key="8">
    <source>
        <dbReference type="SAM" id="Phobius"/>
    </source>
</evidence>
<organism evidence="10 11">
    <name type="scientific">Quercus lobata</name>
    <name type="common">Valley oak</name>
    <dbReference type="NCBI Taxonomy" id="97700"/>
    <lineage>
        <taxon>Eukaryota</taxon>
        <taxon>Viridiplantae</taxon>
        <taxon>Streptophyta</taxon>
        <taxon>Embryophyta</taxon>
        <taxon>Tracheophyta</taxon>
        <taxon>Spermatophyta</taxon>
        <taxon>Magnoliopsida</taxon>
        <taxon>eudicotyledons</taxon>
        <taxon>Gunneridae</taxon>
        <taxon>Pentapetalae</taxon>
        <taxon>rosids</taxon>
        <taxon>fabids</taxon>
        <taxon>Fagales</taxon>
        <taxon>Fagaceae</taxon>
        <taxon>Quercus</taxon>
    </lineage>
</organism>
<sequence>MGTWLLNPEGQDKEQIHKKTGTESADGGAGNATAIEKKAQQGQTAKENEVHNAVSESKEEMAGISVSKSETLRSAGETNLLVATIIASVTFTAAFTVPGGYESGDISQGLAVLSKQAAFKAFVIANALAFGFSTASILVYLFSASISRVLSYSDRRA</sequence>
<dbReference type="EnsemblPlants" id="QL03p027829:mrna">
    <property type="protein sequence ID" value="QL03p027829:mrna:CDS:1"/>
    <property type="gene ID" value="QL03p027829"/>
</dbReference>
<feature type="domain" description="PGG" evidence="9">
    <location>
        <begin position="70"/>
        <end position="145"/>
    </location>
</feature>
<evidence type="ECO:0000259" key="9">
    <source>
        <dbReference type="Pfam" id="PF13962"/>
    </source>
</evidence>
<keyword evidence="5" id="KW-0040">ANK repeat</keyword>
<evidence type="ECO:0000256" key="4">
    <source>
        <dbReference type="ARBA" id="ARBA00022989"/>
    </source>
</evidence>
<comment type="subcellular location">
    <subcellularLocation>
        <location evidence="1">Membrane</location>
        <topology evidence="1">Multi-pass membrane protein</topology>
    </subcellularLocation>
</comment>
<dbReference type="GO" id="GO:0005886">
    <property type="term" value="C:plasma membrane"/>
    <property type="evidence" value="ECO:0007669"/>
    <property type="project" value="TreeGrafter"/>
</dbReference>
<evidence type="ECO:0000313" key="11">
    <source>
        <dbReference type="Proteomes" id="UP000594261"/>
    </source>
</evidence>